<name>A0AAV0SB71_9ROSI</name>
<dbReference type="AlphaFoldDB" id="A0AAV0SB71"/>
<organism evidence="1 2">
    <name type="scientific">Linum tenue</name>
    <dbReference type="NCBI Taxonomy" id="586396"/>
    <lineage>
        <taxon>Eukaryota</taxon>
        <taxon>Viridiplantae</taxon>
        <taxon>Streptophyta</taxon>
        <taxon>Embryophyta</taxon>
        <taxon>Tracheophyta</taxon>
        <taxon>Spermatophyta</taxon>
        <taxon>Magnoliopsida</taxon>
        <taxon>eudicotyledons</taxon>
        <taxon>Gunneridae</taxon>
        <taxon>Pentapetalae</taxon>
        <taxon>rosids</taxon>
        <taxon>fabids</taxon>
        <taxon>Malpighiales</taxon>
        <taxon>Linaceae</taxon>
        <taxon>Linum</taxon>
    </lineage>
</organism>
<keyword evidence="2" id="KW-1185">Reference proteome</keyword>
<feature type="non-terminal residue" evidence="1">
    <location>
        <position position="1"/>
    </location>
</feature>
<protein>
    <submittedName>
        <fullName evidence="1">Uncharacterized protein</fullName>
    </submittedName>
</protein>
<reference evidence="1" key="1">
    <citation type="submission" date="2022-08" db="EMBL/GenBank/DDBJ databases">
        <authorList>
            <person name="Gutierrez-Valencia J."/>
        </authorList>
    </citation>
    <scope>NUCLEOTIDE SEQUENCE</scope>
</reference>
<dbReference type="EMBL" id="CAMGYJ010000011">
    <property type="protein sequence ID" value="CAI0629486.1"/>
    <property type="molecule type" value="Genomic_DNA"/>
</dbReference>
<evidence type="ECO:0000313" key="2">
    <source>
        <dbReference type="Proteomes" id="UP001154282"/>
    </source>
</evidence>
<gene>
    <name evidence="1" type="ORF">LITE_LOCUS52012</name>
</gene>
<accession>A0AAV0SB71</accession>
<evidence type="ECO:0000313" key="1">
    <source>
        <dbReference type="EMBL" id="CAI0629486.1"/>
    </source>
</evidence>
<dbReference type="Proteomes" id="UP001154282">
    <property type="component" value="Unassembled WGS sequence"/>
</dbReference>
<comment type="caution">
    <text evidence="1">The sequence shown here is derived from an EMBL/GenBank/DDBJ whole genome shotgun (WGS) entry which is preliminary data.</text>
</comment>
<proteinExistence type="predicted"/>
<sequence>SFIPPLNLFIFPGVISECFLLSPLRHPLLSFCIGFLACLLGIQTSAELSLGRMNVTGGKNILSVIIRSGFIGRLSFS</sequence>